<dbReference type="GO" id="GO:0032153">
    <property type="term" value="C:cell division site"/>
    <property type="evidence" value="ECO:0007669"/>
    <property type="project" value="TreeGrafter"/>
</dbReference>
<evidence type="ECO:0000256" key="3">
    <source>
        <dbReference type="ARBA" id="ARBA00022960"/>
    </source>
</evidence>
<organism evidence="8 9">
    <name type="scientific">Arthrobacter crystallopoietes BAB-32</name>
    <dbReference type="NCBI Taxonomy" id="1246476"/>
    <lineage>
        <taxon>Bacteria</taxon>
        <taxon>Bacillati</taxon>
        <taxon>Actinomycetota</taxon>
        <taxon>Actinomycetes</taxon>
        <taxon>Micrococcales</taxon>
        <taxon>Micrococcaceae</taxon>
        <taxon>Crystallibacter</taxon>
    </lineage>
</organism>
<keyword evidence="9" id="KW-1185">Reference proteome</keyword>
<feature type="transmembrane region" description="Helical" evidence="7">
    <location>
        <begin position="104"/>
        <end position="122"/>
    </location>
</feature>
<feature type="region of interest" description="Disordered" evidence="6">
    <location>
        <begin position="437"/>
        <end position="473"/>
    </location>
</feature>
<dbReference type="EMBL" id="ANPE02000073">
    <property type="protein sequence ID" value="EMY35425.1"/>
    <property type="molecule type" value="Genomic_DNA"/>
</dbReference>
<evidence type="ECO:0000256" key="1">
    <source>
        <dbReference type="ARBA" id="ARBA00004141"/>
    </source>
</evidence>
<gene>
    <name evidence="8" type="ORF">D477_004304</name>
</gene>
<evidence type="ECO:0000256" key="6">
    <source>
        <dbReference type="SAM" id="MobiDB-lite"/>
    </source>
</evidence>
<dbReference type="Proteomes" id="UP000010729">
    <property type="component" value="Unassembled WGS sequence"/>
</dbReference>
<evidence type="ECO:0000256" key="5">
    <source>
        <dbReference type="ARBA" id="ARBA00023136"/>
    </source>
</evidence>
<keyword evidence="8" id="KW-0132">Cell division</keyword>
<reference evidence="8 9" key="1">
    <citation type="journal article" date="2013" name="Genome Announc.">
        <title>Draft Genome Sequence of Arthrobacter crystallopoietes Strain BAB-32, Revealing Genes for Bioremediation.</title>
        <authorList>
            <person name="Joshi M.N."/>
            <person name="Pandit A.S."/>
            <person name="Sharma A."/>
            <person name="Pandya R.V."/>
            <person name="Desai S.M."/>
            <person name="Saxena A.K."/>
            <person name="Bagatharia S.B."/>
        </authorList>
    </citation>
    <scope>NUCLEOTIDE SEQUENCE [LARGE SCALE GENOMIC DNA]</scope>
    <source>
        <strain evidence="8 9">BAB-32</strain>
    </source>
</reference>
<feature type="transmembrane region" description="Helical" evidence="7">
    <location>
        <begin position="343"/>
        <end position="364"/>
    </location>
</feature>
<keyword evidence="8" id="KW-0131">Cell cycle</keyword>
<feature type="transmembrane region" description="Helical" evidence="7">
    <location>
        <begin position="45"/>
        <end position="65"/>
    </location>
</feature>
<evidence type="ECO:0000256" key="7">
    <source>
        <dbReference type="SAM" id="Phobius"/>
    </source>
</evidence>
<dbReference type="GO" id="GO:0015648">
    <property type="term" value="F:lipid-linked peptidoglycan transporter activity"/>
    <property type="evidence" value="ECO:0007669"/>
    <property type="project" value="TreeGrafter"/>
</dbReference>
<feature type="compositionally biased region" description="Basic and acidic residues" evidence="6">
    <location>
        <begin position="449"/>
        <end position="473"/>
    </location>
</feature>
<dbReference type="PANTHER" id="PTHR30474">
    <property type="entry name" value="CELL CYCLE PROTEIN"/>
    <property type="match status" value="1"/>
</dbReference>
<dbReference type="AlphaFoldDB" id="N1V259"/>
<feature type="transmembrane region" description="Helical" evidence="7">
    <location>
        <begin position="234"/>
        <end position="250"/>
    </location>
</feature>
<dbReference type="InterPro" id="IPR001182">
    <property type="entry name" value="FtsW/RodA"/>
</dbReference>
<feature type="transmembrane region" description="Helical" evidence="7">
    <location>
        <begin position="376"/>
        <end position="397"/>
    </location>
</feature>
<keyword evidence="2 7" id="KW-0812">Transmembrane</keyword>
<feature type="transmembrane region" description="Helical" evidence="7">
    <location>
        <begin position="255"/>
        <end position="274"/>
    </location>
</feature>
<feature type="transmembrane region" description="Helical" evidence="7">
    <location>
        <begin position="160"/>
        <end position="188"/>
    </location>
</feature>
<comment type="caution">
    <text evidence="8">The sequence shown here is derived from an EMBL/GenBank/DDBJ whole genome shotgun (WGS) entry which is preliminary data.</text>
</comment>
<evidence type="ECO:0000256" key="4">
    <source>
        <dbReference type="ARBA" id="ARBA00022989"/>
    </source>
</evidence>
<proteinExistence type="predicted"/>
<comment type="subcellular location">
    <subcellularLocation>
        <location evidence="1">Membrane</location>
        <topology evidence="1">Multi-pass membrane protein</topology>
    </subcellularLocation>
</comment>
<dbReference type="OrthoDB" id="9812661at2"/>
<evidence type="ECO:0000256" key="2">
    <source>
        <dbReference type="ARBA" id="ARBA00022692"/>
    </source>
</evidence>
<dbReference type="GO" id="GO:0005886">
    <property type="term" value="C:plasma membrane"/>
    <property type="evidence" value="ECO:0007669"/>
    <property type="project" value="TreeGrafter"/>
</dbReference>
<feature type="transmembrane region" description="Helical" evidence="7">
    <location>
        <begin position="409"/>
        <end position="430"/>
    </location>
</feature>
<dbReference type="RefSeq" id="WP_005267568.1">
    <property type="nucleotide sequence ID" value="NZ_ANPE02000073.1"/>
</dbReference>
<dbReference type="Pfam" id="PF01098">
    <property type="entry name" value="FTSW_RODA_SPOVE"/>
    <property type="match status" value="1"/>
</dbReference>
<accession>N1V259</accession>
<dbReference type="GO" id="GO:0008360">
    <property type="term" value="P:regulation of cell shape"/>
    <property type="evidence" value="ECO:0007669"/>
    <property type="project" value="UniProtKB-KW"/>
</dbReference>
<evidence type="ECO:0000313" key="8">
    <source>
        <dbReference type="EMBL" id="EMY35425.1"/>
    </source>
</evidence>
<dbReference type="GO" id="GO:0051301">
    <property type="term" value="P:cell division"/>
    <property type="evidence" value="ECO:0007669"/>
    <property type="project" value="UniProtKB-KW"/>
</dbReference>
<keyword evidence="3" id="KW-0133">Cell shape</keyword>
<evidence type="ECO:0000313" key="9">
    <source>
        <dbReference type="Proteomes" id="UP000010729"/>
    </source>
</evidence>
<feature type="transmembrane region" description="Helical" evidence="7">
    <location>
        <begin position="209"/>
        <end position="228"/>
    </location>
</feature>
<sequence length="473" mass="50734">MSELQTAPKSRRLTELLLLVLALAVGVGANMLVGLDQDRAFDQDFFVQGLTLVGLVLAVHIVLRLRAKYADPIILPIVTALNGIGLAMIHRLDIATGDTAAARQLMWTGLAIGAMVAVIWLLRDHRVLRRFTYISLIISAVLLMLPLLPGIGMELNGARIWINLGFATFQPGEIAKITLAIFFAGYLSTNRDLILLAGKKVGPLQLPRWRDLGPMVVAWLVSIGVLIFQRDLGSSILFFGLFMAMIYVATSRISWILIGLLMIAFGGFVAFQLFPHVTARIDSWINAFDPEVYNRIGGSHQIVQGLFGLASGGLTGTGLGQGRPDIVTFANSDMIIAALGEELGLIGLSAIVLLYVLLVTRGVRAALGTRDSFGKLLATGLSFTLALQCFVVIGGVTRLIPLTGLTTPFLAAGGSSLLANWLIIGLLLLISDAARRPAPSGPAGTGHPPRPERGAKRQGAENRTQRTTEVKQP</sequence>
<dbReference type="PANTHER" id="PTHR30474:SF3">
    <property type="entry name" value="PEPTIDOGLYCAN GLYCOSYLTRANSFERASE RODA"/>
    <property type="match status" value="1"/>
</dbReference>
<name>N1V259_9MICC</name>
<keyword evidence="4 7" id="KW-1133">Transmembrane helix</keyword>
<protein>
    <submittedName>
        <fullName evidence="8">Cell division protein</fullName>
    </submittedName>
</protein>
<feature type="transmembrane region" description="Helical" evidence="7">
    <location>
        <begin position="131"/>
        <end position="148"/>
    </location>
</feature>
<feature type="transmembrane region" description="Helical" evidence="7">
    <location>
        <begin position="12"/>
        <end position="33"/>
    </location>
</feature>
<keyword evidence="5 7" id="KW-0472">Membrane</keyword>
<feature type="transmembrane region" description="Helical" evidence="7">
    <location>
        <begin position="72"/>
        <end position="92"/>
    </location>
</feature>